<protein>
    <submittedName>
        <fullName evidence="1">Uncharacterized protein</fullName>
    </submittedName>
</protein>
<reference evidence="1" key="1">
    <citation type="submission" date="2020-02" db="EMBL/GenBank/DDBJ databases">
        <authorList>
            <person name="Meier V. D."/>
        </authorList>
    </citation>
    <scope>NUCLEOTIDE SEQUENCE</scope>
    <source>
        <strain evidence="1">AVDCRST_MAG01</strain>
    </source>
</reference>
<evidence type="ECO:0000313" key="1">
    <source>
        <dbReference type="EMBL" id="CAA9435751.1"/>
    </source>
</evidence>
<dbReference type="EMBL" id="CADCUW010000424">
    <property type="protein sequence ID" value="CAA9435751.1"/>
    <property type="molecule type" value="Genomic_DNA"/>
</dbReference>
<name>A0A6J4Q5Y6_9ACTN</name>
<organism evidence="1">
    <name type="scientific">uncultured Rubrobacteraceae bacterium</name>
    <dbReference type="NCBI Taxonomy" id="349277"/>
    <lineage>
        <taxon>Bacteria</taxon>
        <taxon>Bacillati</taxon>
        <taxon>Actinomycetota</taxon>
        <taxon>Rubrobacteria</taxon>
        <taxon>Rubrobacterales</taxon>
        <taxon>Rubrobacteraceae</taxon>
        <taxon>environmental samples</taxon>
    </lineage>
</organism>
<accession>A0A6J4Q5Y6</accession>
<proteinExistence type="predicted"/>
<gene>
    <name evidence="1" type="ORF">AVDCRST_MAG01-01-3248</name>
</gene>
<dbReference type="AlphaFoldDB" id="A0A6J4Q5Y6"/>
<sequence length="80" mass="8636">MARTDRSGGLAEEVKGLARRNLFDYGEEIRMLVARNNGFHGIGSSGNPWLQRIAERAAEVPFGFGASCSFVASSSFRLAA</sequence>